<dbReference type="PANTHER" id="PTHR30466:SF1">
    <property type="entry name" value="FMN REDUCTASE (NADH) RUTF"/>
    <property type="match status" value="1"/>
</dbReference>
<evidence type="ECO:0000313" key="3">
    <source>
        <dbReference type="EMBL" id="AQZ52755.1"/>
    </source>
</evidence>
<name>A0A1U9Z4W4_9HYPH</name>
<dbReference type="KEGG" id="mmed:Mame_03450"/>
<dbReference type="GO" id="GO:0042602">
    <property type="term" value="F:riboflavin reductase (NADPH) activity"/>
    <property type="evidence" value="ECO:0007669"/>
    <property type="project" value="TreeGrafter"/>
</dbReference>
<dbReference type="RefSeq" id="WP_026173751.1">
    <property type="nucleotide sequence ID" value="NZ_AQWH01000022.1"/>
</dbReference>
<dbReference type="STRING" id="1122214.Mame_03450"/>
<dbReference type="eggNOG" id="COG1853">
    <property type="taxonomic scope" value="Bacteria"/>
</dbReference>
<keyword evidence="3" id="KW-0503">Monooxygenase</keyword>
<sequence length="164" mass="17725">MHDDPHFSKHYRDAMAHYAGHVQIVTTASGGVMRGVTATAACSVSDAPPTVLACVNRMNEHNAIFEESGNFALNTLAAHHRPLADAFAGFTGLSAEERFAMAEWEVEASGAPVLADALASFDCRLVEAKAMTTHWILIGEVVSVKMSAPGEALLYYRRGYHYLS</sequence>
<dbReference type="InterPro" id="IPR012349">
    <property type="entry name" value="Split_barrel_FMN-bd"/>
</dbReference>
<accession>A0A1U9Z4W4</accession>
<dbReference type="InterPro" id="IPR002563">
    <property type="entry name" value="Flavin_Rdtase-like_dom"/>
</dbReference>
<dbReference type="SUPFAM" id="SSF50475">
    <property type="entry name" value="FMN-binding split barrel"/>
    <property type="match status" value="1"/>
</dbReference>
<gene>
    <name evidence="3" type="primary">hpaC</name>
    <name evidence="3" type="ORF">Mame_03450</name>
</gene>
<dbReference type="GO" id="GO:0010181">
    <property type="term" value="F:FMN binding"/>
    <property type="evidence" value="ECO:0007669"/>
    <property type="project" value="InterPro"/>
</dbReference>
<dbReference type="PANTHER" id="PTHR30466">
    <property type="entry name" value="FLAVIN REDUCTASE"/>
    <property type="match status" value="1"/>
</dbReference>
<organism evidence="3 4">
    <name type="scientific">Martelella mediterranea DSM 17316</name>
    <dbReference type="NCBI Taxonomy" id="1122214"/>
    <lineage>
        <taxon>Bacteria</taxon>
        <taxon>Pseudomonadati</taxon>
        <taxon>Pseudomonadota</taxon>
        <taxon>Alphaproteobacteria</taxon>
        <taxon>Hyphomicrobiales</taxon>
        <taxon>Aurantimonadaceae</taxon>
        <taxon>Martelella</taxon>
    </lineage>
</organism>
<evidence type="ECO:0000256" key="1">
    <source>
        <dbReference type="ARBA" id="ARBA00023002"/>
    </source>
</evidence>
<dbReference type="EC" id="1.5.1.36" evidence="3"/>
<evidence type="ECO:0000259" key="2">
    <source>
        <dbReference type="SMART" id="SM00903"/>
    </source>
</evidence>
<dbReference type="GO" id="GO:0036382">
    <property type="term" value="F:flavin reductase (NADH) activity"/>
    <property type="evidence" value="ECO:0007669"/>
    <property type="project" value="UniProtKB-EC"/>
</dbReference>
<dbReference type="EMBL" id="CP020330">
    <property type="protein sequence ID" value="AQZ52755.1"/>
    <property type="molecule type" value="Genomic_DNA"/>
</dbReference>
<keyword evidence="4" id="KW-1185">Reference proteome</keyword>
<dbReference type="Proteomes" id="UP000191135">
    <property type="component" value="Chromosome"/>
</dbReference>
<dbReference type="AlphaFoldDB" id="A0A1U9Z4W4"/>
<protein>
    <submittedName>
        <fullName evidence="3">4-hydroxyphenylacetate 3-monooxygenase reductase component</fullName>
        <ecNumber evidence="3">1.5.1.36</ecNumber>
    </submittedName>
</protein>
<dbReference type="SMART" id="SM00903">
    <property type="entry name" value="Flavin_Reduct"/>
    <property type="match status" value="1"/>
</dbReference>
<dbReference type="GO" id="GO:0004497">
    <property type="term" value="F:monooxygenase activity"/>
    <property type="evidence" value="ECO:0007669"/>
    <property type="project" value="UniProtKB-KW"/>
</dbReference>
<feature type="domain" description="Flavin reductase like" evidence="2">
    <location>
        <begin position="15"/>
        <end position="162"/>
    </location>
</feature>
<dbReference type="GO" id="GO:0006208">
    <property type="term" value="P:pyrimidine nucleobase catabolic process"/>
    <property type="evidence" value="ECO:0007669"/>
    <property type="project" value="TreeGrafter"/>
</dbReference>
<dbReference type="Gene3D" id="2.30.110.10">
    <property type="entry name" value="Electron Transport, Fmn-binding Protein, Chain A"/>
    <property type="match status" value="1"/>
</dbReference>
<dbReference type="Pfam" id="PF01613">
    <property type="entry name" value="Flavin_Reduct"/>
    <property type="match status" value="1"/>
</dbReference>
<proteinExistence type="predicted"/>
<reference evidence="3 4" key="1">
    <citation type="submission" date="2017-03" db="EMBL/GenBank/DDBJ databases">
        <title>Foreign affairs: Plasmid Transfer between Roseobacters and Rhizobia.</title>
        <authorList>
            <person name="Bartling P."/>
            <person name="Bunk B."/>
            <person name="Overmann J."/>
            <person name="Brinkmann H."/>
            <person name="Petersen J."/>
        </authorList>
    </citation>
    <scope>NUCLEOTIDE SEQUENCE [LARGE SCALE GENOMIC DNA]</scope>
    <source>
        <strain evidence="3 4">MACL11</strain>
    </source>
</reference>
<evidence type="ECO:0000313" key="4">
    <source>
        <dbReference type="Proteomes" id="UP000191135"/>
    </source>
</evidence>
<dbReference type="InterPro" id="IPR050268">
    <property type="entry name" value="NADH-dep_flavin_reductase"/>
</dbReference>
<keyword evidence="1 3" id="KW-0560">Oxidoreductase</keyword>